<accession>A0A8T3CME1</accession>
<evidence type="ECO:0000256" key="2">
    <source>
        <dbReference type="SAM" id="Phobius"/>
    </source>
</evidence>
<keyword evidence="5" id="KW-1185">Reference proteome</keyword>
<dbReference type="GO" id="GO:0006811">
    <property type="term" value="P:monoatomic ion transport"/>
    <property type="evidence" value="ECO:0007669"/>
    <property type="project" value="InterPro"/>
</dbReference>
<dbReference type="SUPFAM" id="SSF90112">
    <property type="entry name" value="Neurotransmitter-gated ion-channel transmembrane pore"/>
    <property type="match status" value="1"/>
</dbReference>
<evidence type="ECO:0000259" key="3">
    <source>
        <dbReference type="Pfam" id="PF02932"/>
    </source>
</evidence>
<dbReference type="Pfam" id="PF02932">
    <property type="entry name" value="Neur_chan_memb"/>
    <property type="match status" value="1"/>
</dbReference>
<feature type="region of interest" description="Disordered" evidence="1">
    <location>
        <begin position="27"/>
        <end position="52"/>
    </location>
</feature>
<dbReference type="Proteomes" id="UP000829720">
    <property type="component" value="Unassembled WGS sequence"/>
</dbReference>
<dbReference type="Gene3D" id="1.20.58.390">
    <property type="entry name" value="Neurotransmitter-gated ion-channel transmembrane domain"/>
    <property type="match status" value="1"/>
</dbReference>
<feature type="transmembrane region" description="Helical" evidence="2">
    <location>
        <begin position="130"/>
        <end position="152"/>
    </location>
</feature>
<dbReference type="InterPro" id="IPR038050">
    <property type="entry name" value="Neuro_actylchol_rec"/>
</dbReference>
<keyword evidence="2" id="KW-0812">Transmembrane</keyword>
<dbReference type="AlphaFoldDB" id="A0A8T3CME1"/>
<dbReference type="EMBL" id="JAERUA010000023">
    <property type="protein sequence ID" value="KAI1883728.1"/>
    <property type="molecule type" value="Genomic_DNA"/>
</dbReference>
<dbReference type="InterPro" id="IPR036719">
    <property type="entry name" value="Neuro-gated_channel_TM_sf"/>
</dbReference>
<evidence type="ECO:0000313" key="4">
    <source>
        <dbReference type="EMBL" id="KAI1883728.1"/>
    </source>
</evidence>
<protein>
    <recommendedName>
        <fullName evidence="3">Neurotransmitter-gated ion-channel transmembrane domain-containing protein</fullName>
    </recommendedName>
</protein>
<dbReference type="InterPro" id="IPR006029">
    <property type="entry name" value="Neurotrans-gated_channel_TM"/>
</dbReference>
<proteinExistence type="predicted"/>
<dbReference type="GO" id="GO:0016020">
    <property type="term" value="C:membrane"/>
    <property type="evidence" value="ECO:0007669"/>
    <property type="project" value="InterPro"/>
</dbReference>
<comment type="caution">
    <text evidence="4">The sequence shown here is derived from an EMBL/GenBank/DDBJ whole genome shotgun (WGS) entry which is preliminary data.</text>
</comment>
<dbReference type="OrthoDB" id="5975154at2759"/>
<evidence type="ECO:0000313" key="5">
    <source>
        <dbReference type="Proteomes" id="UP000829720"/>
    </source>
</evidence>
<keyword evidence="2" id="KW-0472">Membrane</keyword>
<evidence type="ECO:0000256" key="1">
    <source>
        <dbReference type="SAM" id="MobiDB-lite"/>
    </source>
</evidence>
<organism evidence="4 5">
    <name type="scientific">Albula goreensis</name>
    <dbReference type="NCBI Taxonomy" id="1534307"/>
    <lineage>
        <taxon>Eukaryota</taxon>
        <taxon>Metazoa</taxon>
        <taxon>Chordata</taxon>
        <taxon>Craniata</taxon>
        <taxon>Vertebrata</taxon>
        <taxon>Euteleostomi</taxon>
        <taxon>Actinopterygii</taxon>
        <taxon>Neopterygii</taxon>
        <taxon>Teleostei</taxon>
        <taxon>Albuliformes</taxon>
        <taxon>Albulidae</taxon>
        <taxon>Albula</taxon>
    </lineage>
</organism>
<name>A0A8T3CME1_9TELE</name>
<dbReference type="FunFam" id="1.20.58.390:FF:000034">
    <property type="entry name" value="Cholinergic receptor nicotinic beta 4 subunit"/>
    <property type="match status" value="1"/>
</dbReference>
<sequence>MPDWVKRVFLTKLPAFLFMHRPRSSNIREKFRQKQRQQDTQPDLKPGGKAEDDSFYVNEESAKRYGWRIGDLPENAGGGEFRRRMTVKCNEDIKEAVDGVRFIAEHMKEEDEDEGIIEDWKYVAMVIDRLFLWIFVLVCVVGTVGLFMQPLFQSYNTPTADDA</sequence>
<gene>
    <name evidence="4" type="ORF">AGOR_G00234530</name>
</gene>
<reference evidence="4" key="1">
    <citation type="submission" date="2021-01" db="EMBL/GenBank/DDBJ databases">
        <authorList>
            <person name="Zahm M."/>
            <person name="Roques C."/>
            <person name="Cabau C."/>
            <person name="Klopp C."/>
            <person name="Donnadieu C."/>
            <person name="Jouanno E."/>
            <person name="Lampietro C."/>
            <person name="Louis A."/>
            <person name="Herpin A."/>
            <person name="Echchiki A."/>
            <person name="Berthelot C."/>
            <person name="Parey E."/>
            <person name="Roest-Crollius H."/>
            <person name="Braasch I."/>
            <person name="Postlethwait J."/>
            <person name="Bobe J."/>
            <person name="Montfort J."/>
            <person name="Bouchez O."/>
            <person name="Begum T."/>
            <person name="Mejri S."/>
            <person name="Adams A."/>
            <person name="Chen W.-J."/>
            <person name="Guiguen Y."/>
        </authorList>
    </citation>
    <scope>NUCLEOTIDE SEQUENCE</scope>
    <source>
        <tissue evidence="4">Blood</tissue>
    </source>
</reference>
<feature type="domain" description="Neurotransmitter-gated ion-channel transmembrane" evidence="3">
    <location>
        <begin position="1"/>
        <end position="147"/>
    </location>
</feature>
<keyword evidence="2" id="KW-1133">Transmembrane helix</keyword>